<dbReference type="PANTHER" id="PTHR36844:SF1">
    <property type="entry name" value="PROTEASE PRSW"/>
    <property type="match status" value="1"/>
</dbReference>
<dbReference type="PIRSF" id="PIRSF016933">
    <property type="entry name" value="PrsW"/>
    <property type="match status" value="1"/>
</dbReference>
<dbReference type="RefSeq" id="WP_379745894.1">
    <property type="nucleotide sequence ID" value="NZ_JBHTCP010000004.1"/>
</dbReference>
<protein>
    <recommendedName>
        <fullName evidence="3 11">Protease PrsW</fullName>
        <ecNumber evidence="11">3.4.-.-</ecNumber>
    </recommendedName>
    <alternativeName>
        <fullName evidence="10 11">Protease responsible for activating sigma-W</fullName>
    </alternativeName>
</protein>
<dbReference type="Pfam" id="PF13367">
    <property type="entry name" value="PrsW-protease"/>
    <property type="match status" value="1"/>
</dbReference>
<keyword evidence="8 12" id="KW-1133">Transmembrane helix</keyword>
<keyword evidence="7 11" id="KW-0378">Hydrolase</keyword>
<feature type="transmembrane region" description="Helical" evidence="12">
    <location>
        <begin position="98"/>
        <end position="118"/>
    </location>
</feature>
<feature type="transmembrane region" description="Helical" evidence="12">
    <location>
        <begin position="188"/>
        <end position="204"/>
    </location>
</feature>
<evidence type="ECO:0000256" key="11">
    <source>
        <dbReference type="PIRNR" id="PIRNR016933"/>
    </source>
</evidence>
<evidence type="ECO:0000256" key="10">
    <source>
        <dbReference type="ARBA" id="ARBA00030345"/>
    </source>
</evidence>
<comment type="function">
    <text evidence="11">Involved in the degradation of specific anti-sigma factors.</text>
</comment>
<comment type="similarity">
    <text evidence="2 11">Belongs to the protease PrsW family.</text>
</comment>
<proteinExistence type="inferred from homology"/>
<keyword evidence="4 11" id="KW-1003">Cell membrane</keyword>
<comment type="subcellular location">
    <subcellularLocation>
        <location evidence="1">Cell membrane</location>
        <topology evidence="1">Multi-pass membrane protein</topology>
    </subcellularLocation>
</comment>
<dbReference type="EC" id="3.4.-.-" evidence="11"/>
<feature type="transmembrane region" description="Helical" evidence="12">
    <location>
        <begin position="6"/>
        <end position="21"/>
    </location>
</feature>
<dbReference type="InterPro" id="IPR026898">
    <property type="entry name" value="PrsW"/>
</dbReference>
<keyword evidence="6 12" id="KW-0812">Transmembrane</keyword>
<dbReference type="NCBIfam" id="NF033739">
    <property type="entry name" value="intramemb_PrsW"/>
    <property type="match status" value="1"/>
</dbReference>
<evidence type="ECO:0000256" key="7">
    <source>
        <dbReference type="ARBA" id="ARBA00022801"/>
    </source>
</evidence>
<reference evidence="14" key="1">
    <citation type="journal article" date="2019" name="Int. J. Syst. Evol. Microbiol.">
        <title>The Global Catalogue of Microorganisms (GCM) 10K type strain sequencing project: providing services to taxonomists for standard genome sequencing and annotation.</title>
        <authorList>
            <consortium name="The Broad Institute Genomics Platform"/>
            <consortium name="The Broad Institute Genome Sequencing Center for Infectious Disease"/>
            <person name="Wu L."/>
            <person name="Ma J."/>
        </authorList>
    </citation>
    <scope>NUCLEOTIDE SEQUENCE [LARGE SCALE GENOMIC DNA]</scope>
    <source>
        <strain evidence="14">NBRC 106396</strain>
    </source>
</reference>
<keyword evidence="9 11" id="KW-0472">Membrane</keyword>
<sequence length="222" mass="25501">MLAVISAAVAPAIALLSFIYLKDKYETEPLSMVVRVYIFGVLLVFPVMVLQYGFQEELHVSGFVKAFFVSGLLEEFLKWFIVYYSAYMHAEFNEPYDGIVYASALSLGFASLENVFYLSTYGIDEAFWRALLPVSGHALFGVIMGYYLGRGKFASGRRQKYLLLASLLLPALLHGLYNYILIRAEENMYFAIIPFMMFLWWLGLRKVKLANERRVAYLSRHQ</sequence>
<evidence type="ECO:0000256" key="5">
    <source>
        <dbReference type="ARBA" id="ARBA00022670"/>
    </source>
</evidence>
<dbReference type="GO" id="GO:0008233">
    <property type="term" value="F:peptidase activity"/>
    <property type="evidence" value="ECO:0007669"/>
    <property type="project" value="UniProtKB-KW"/>
</dbReference>
<feature type="transmembrane region" description="Helical" evidence="12">
    <location>
        <begin position="33"/>
        <end position="54"/>
    </location>
</feature>
<keyword evidence="14" id="KW-1185">Reference proteome</keyword>
<dbReference type="Proteomes" id="UP001596549">
    <property type="component" value="Unassembled WGS sequence"/>
</dbReference>
<evidence type="ECO:0000256" key="4">
    <source>
        <dbReference type="ARBA" id="ARBA00022475"/>
    </source>
</evidence>
<evidence type="ECO:0000256" key="2">
    <source>
        <dbReference type="ARBA" id="ARBA00009165"/>
    </source>
</evidence>
<feature type="transmembrane region" description="Helical" evidence="12">
    <location>
        <begin position="66"/>
        <end position="86"/>
    </location>
</feature>
<evidence type="ECO:0000256" key="6">
    <source>
        <dbReference type="ARBA" id="ARBA00022692"/>
    </source>
</evidence>
<keyword evidence="5 11" id="KW-0645">Protease</keyword>
<feature type="transmembrane region" description="Helical" evidence="12">
    <location>
        <begin position="130"/>
        <end position="149"/>
    </location>
</feature>
<dbReference type="InterPro" id="IPR023596">
    <property type="entry name" value="Peptidase_PrsW_arch/bac"/>
</dbReference>
<evidence type="ECO:0000256" key="12">
    <source>
        <dbReference type="SAM" id="Phobius"/>
    </source>
</evidence>
<comment type="caution">
    <text evidence="13">The sequence shown here is derived from an EMBL/GenBank/DDBJ whole genome shotgun (WGS) entry which is preliminary data.</text>
</comment>
<name>A0ABW2NLL4_9BACL</name>
<evidence type="ECO:0000256" key="1">
    <source>
        <dbReference type="ARBA" id="ARBA00004651"/>
    </source>
</evidence>
<organism evidence="13 14">
    <name type="scientific">Fictibacillus iocasae</name>
    <dbReference type="NCBI Taxonomy" id="2715437"/>
    <lineage>
        <taxon>Bacteria</taxon>
        <taxon>Bacillati</taxon>
        <taxon>Bacillota</taxon>
        <taxon>Bacilli</taxon>
        <taxon>Bacillales</taxon>
        <taxon>Fictibacillaceae</taxon>
        <taxon>Fictibacillus</taxon>
    </lineage>
</organism>
<evidence type="ECO:0000313" key="14">
    <source>
        <dbReference type="Proteomes" id="UP001596549"/>
    </source>
</evidence>
<evidence type="ECO:0000313" key="13">
    <source>
        <dbReference type="EMBL" id="MFC7370490.1"/>
    </source>
</evidence>
<feature type="transmembrane region" description="Helical" evidence="12">
    <location>
        <begin position="161"/>
        <end position="182"/>
    </location>
</feature>
<evidence type="ECO:0000256" key="9">
    <source>
        <dbReference type="ARBA" id="ARBA00023136"/>
    </source>
</evidence>
<dbReference type="GO" id="GO:0006508">
    <property type="term" value="P:proteolysis"/>
    <property type="evidence" value="ECO:0007669"/>
    <property type="project" value="UniProtKB-KW"/>
</dbReference>
<gene>
    <name evidence="13" type="primary">prsW</name>
    <name evidence="13" type="ORF">ACFQPF_02240</name>
</gene>
<evidence type="ECO:0000256" key="8">
    <source>
        <dbReference type="ARBA" id="ARBA00022989"/>
    </source>
</evidence>
<dbReference type="EMBL" id="JBHTCP010000004">
    <property type="protein sequence ID" value="MFC7370490.1"/>
    <property type="molecule type" value="Genomic_DNA"/>
</dbReference>
<accession>A0ABW2NLL4</accession>
<evidence type="ECO:0000256" key="3">
    <source>
        <dbReference type="ARBA" id="ARBA00018997"/>
    </source>
</evidence>
<dbReference type="PANTHER" id="PTHR36844">
    <property type="entry name" value="PROTEASE PRSW"/>
    <property type="match status" value="1"/>
</dbReference>